<dbReference type="EMBL" id="LKPO01000022">
    <property type="protein sequence ID" value="OLF89379.1"/>
    <property type="molecule type" value="Genomic_DNA"/>
</dbReference>
<feature type="region of interest" description="Disordered" evidence="1">
    <location>
        <begin position="27"/>
        <end position="55"/>
    </location>
</feature>
<evidence type="ECO:0000313" key="3">
    <source>
        <dbReference type="Proteomes" id="UP000185604"/>
    </source>
</evidence>
<sequence length="55" mass="6074">MSAPLDKIFPSQGYPILTMQVNHLTEADKGQGEETSDKFRQNGTKGSFTKDSDIL</sequence>
<accession>A0A7Z0WVN9</accession>
<evidence type="ECO:0000256" key="1">
    <source>
        <dbReference type="SAM" id="MobiDB-lite"/>
    </source>
</evidence>
<protein>
    <submittedName>
        <fullName evidence="2">Uncharacterized protein</fullName>
    </submittedName>
</protein>
<dbReference type="Proteomes" id="UP000185604">
    <property type="component" value="Unassembled WGS sequence"/>
</dbReference>
<organism evidence="2 3">
    <name type="scientific">Bacillus paralicheniformis</name>
    <dbReference type="NCBI Taxonomy" id="1648923"/>
    <lineage>
        <taxon>Bacteria</taxon>
        <taxon>Bacillati</taxon>
        <taxon>Bacillota</taxon>
        <taxon>Bacilli</taxon>
        <taxon>Bacillales</taxon>
        <taxon>Bacillaceae</taxon>
        <taxon>Bacillus</taxon>
    </lineage>
</organism>
<dbReference type="AlphaFoldDB" id="A0A7Z0WVN9"/>
<comment type="caution">
    <text evidence="2">The sequence shown here is derived from an EMBL/GenBank/DDBJ whole genome shotgun (WGS) entry which is preliminary data.</text>
</comment>
<feature type="compositionally biased region" description="Basic and acidic residues" evidence="1">
    <location>
        <begin position="27"/>
        <end position="40"/>
    </location>
</feature>
<name>A0A7Z0WVN9_9BACI</name>
<reference evidence="2 3" key="1">
    <citation type="journal article" date="2016" name="Front. Microbiol.">
        <title>High-Level Heat Resistance of Spores of Bacillus amyloliquefaciens and Bacillus licheniformis Results from the Presence of a spoVA Operon in a Tn1546 Transposon.</title>
        <authorList>
            <person name="Berendsen E.M."/>
            <person name="Koning R.A."/>
            <person name="Boekhorst J."/>
            <person name="de Jong A."/>
            <person name="Kuipers O.P."/>
            <person name="Wells-Bennik M.H."/>
        </authorList>
    </citation>
    <scope>NUCLEOTIDE SEQUENCE [LARGE SCALE GENOMIC DNA]</scope>
    <source>
        <strain evidence="2 3">B4121</strain>
    </source>
</reference>
<evidence type="ECO:0000313" key="2">
    <source>
        <dbReference type="EMBL" id="OLF89379.1"/>
    </source>
</evidence>
<proteinExistence type="predicted"/>
<gene>
    <name evidence="2" type="ORF">B4121_3772</name>
</gene>